<dbReference type="SMART" id="SM00382">
    <property type="entry name" value="AAA"/>
    <property type="match status" value="1"/>
</dbReference>
<dbReference type="InterPro" id="IPR050388">
    <property type="entry name" value="ABC_Ni/Peptide_Import"/>
</dbReference>
<dbReference type="CDD" id="cd03257">
    <property type="entry name" value="ABC_NikE_OppD_transporters"/>
    <property type="match status" value="1"/>
</dbReference>
<keyword evidence="16" id="KW-1185">Reference proteome</keyword>
<dbReference type="FunFam" id="3.40.50.300:FF:000016">
    <property type="entry name" value="Oligopeptide ABC transporter ATP-binding component"/>
    <property type="match status" value="1"/>
</dbReference>
<keyword evidence="6 15" id="KW-0067">ATP-binding</keyword>
<evidence type="ECO:0000256" key="1">
    <source>
        <dbReference type="ARBA" id="ARBA00004417"/>
    </source>
</evidence>
<dbReference type="InterPro" id="IPR013563">
    <property type="entry name" value="Oligopep_ABC_C"/>
</dbReference>
<keyword evidence="8" id="KW-0406">Ion transport</keyword>
<evidence type="ECO:0000256" key="13">
    <source>
        <dbReference type="ARBA" id="ARBA00048610"/>
    </source>
</evidence>
<dbReference type="PROSITE" id="PS50893">
    <property type="entry name" value="ABC_TRANSPORTER_2"/>
    <property type="match status" value="1"/>
</dbReference>
<evidence type="ECO:0000259" key="14">
    <source>
        <dbReference type="PROSITE" id="PS50893"/>
    </source>
</evidence>
<comment type="catalytic activity">
    <reaction evidence="13">
        <text>Ni(2+)(out) + ATP + H2O = Ni(2+)(in) + ADP + phosphate + H(+)</text>
        <dbReference type="Rhea" id="RHEA:15557"/>
        <dbReference type="ChEBI" id="CHEBI:15377"/>
        <dbReference type="ChEBI" id="CHEBI:15378"/>
        <dbReference type="ChEBI" id="CHEBI:30616"/>
        <dbReference type="ChEBI" id="CHEBI:43474"/>
        <dbReference type="ChEBI" id="CHEBI:49786"/>
        <dbReference type="ChEBI" id="CHEBI:456216"/>
        <dbReference type="EC" id="7.2.2.11"/>
    </reaction>
    <physiologicalReaction direction="left-to-right" evidence="13">
        <dbReference type="Rhea" id="RHEA:15558"/>
    </physiologicalReaction>
</comment>
<keyword evidence="3" id="KW-0813">Transport</keyword>
<dbReference type="InterPro" id="IPR003439">
    <property type="entry name" value="ABC_transporter-like_ATP-bd"/>
</dbReference>
<dbReference type="PANTHER" id="PTHR43297:SF13">
    <property type="entry name" value="NICKEL ABC TRANSPORTER, ATP-BINDING PROTEIN"/>
    <property type="match status" value="1"/>
</dbReference>
<dbReference type="SUPFAM" id="SSF52540">
    <property type="entry name" value="P-loop containing nucleoside triphosphate hydrolases"/>
    <property type="match status" value="1"/>
</dbReference>
<comment type="caution">
    <text evidence="15">The sequence shown here is derived from an EMBL/GenBank/DDBJ whole genome shotgun (WGS) entry which is preliminary data.</text>
</comment>
<evidence type="ECO:0000256" key="2">
    <source>
        <dbReference type="ARBA" id="ARBA00005417"/>
    </source>
</evidence>
<protein>
    <recommendedName>
        <fullName evidence="12">Nickel import system ATP-binding protein NikD</fullName>
        <ecNumber evidence="11">7.2.2.11</ecNumber>
    </recommendedName>
</protein>
<evidence type="ECO:0000313" key="15">
    <source>
        <dbReference type="EMBL" id="PXW63608.1"/>
    </source>
</evidence>
<dbReference type="GO" id="GO:0005524">
    <property type="term" value="F:ATP binding"/>
    <property type="evidence" value="ECO:0007669"/>
    <property type="project" value="UniProtKB-KW"/>
</dbReference>
<comment type="subunit">
    <text evidence="10">The complex is composed of two ATP-binding proteins (NikD and NikE), two transmembrane proteins (NikB and NikC) and a solute-binding protein (NikA).</text>
</comment>
<dbReference type="RefSeq" id="WP_210206388.1">
    <property type="nucleotide sequence ID" value="NZ_CAKNFM010000002.1"/>
</dbReference>
<dbReference type="EMBL" id="QJJK01000002">
    <property type="protein sequence ID" value="PXW63608.1"/>
    <property type="molecule type" value="Genomic_DNA"/>
</dbReference>
<dbReference type="GO" id="GO:0015833">
    <property type="term" value="P:peptide transport"/>
    <property type="evidence" value="ECO:0007669"/>
    <property type="project" value="InterPro"/>
</dbReference>
<evidence type="ECO:0000256" key="3">
    <source>
        <dbReference type="ARBA" id="ARBA00022448"/>
    </source>
</evidence>
<evidence type="ECO:0000256" key="6">
    <source>
        <dbReference type="ARBA" id="ARBA00022840"/>
    </source>
</evidence>
<evidence type="ECO:0000256" key="11">
    <source>
        <dbReference type="ARBA" id="ARBA00039098"/>
    </source>
</evidence>
<evidence type="ECO:0000256" key="4">
    <source>
        <dbReference type="ARBA" id="ARBA00022475"/>
    </source>
</evidence>
<name>A0A2V3UFF0_9HYPH</name>
<dbReference type="GO" id="GO:0005886">
    <property type="term" value="C:plasma membrane"/>
    <property type="evidence" value="ECO:0007669"/>
    <property type="project" value="UniProtKB-SubCell"/>
</dbReference>
<dbReference type="PANTHER" id="PTHR43297">
    <property type="entry name" value="OLIGOPEPTIDE TRANSPORT ATP-BINDING PROTEIN APPD"/>
    <property type="match status" value="1"/>
</dbReference>
<gene>
    <name evidence="15" type="ORF">C7450_102526</name>
</gene>
<dbReference type="Gene3D" id="3.40.50.300">
    <property type="entry name" value="P-loop containing nucleotide triphosphate hydrolases"/>
    <property type="match status" value="1"/>
</dbReference>
<comment type="subcellular location">
    <subcellularLocation>
        <location evidence="1">Cell inner membrane</location>
        <topology evidence="1">Peripheral membrane protein</topology>
    </subcellularLocation>
</comment>
<evidence type="ECO:0000256" key="7">
    <source>
        <dbReference type="ARBA" id="ARBA00022967"/>
    </source>
</evidence>
<dbReference type="EC" id="7.2.2.11" evidence="11"/>
<dbReference type="InterPro" id="IPR017871">
    <property type="entry name" value="ABC_transporter-like_CS"/>
</dbReference>
<dbReference type="Pfam" id="PF08352">
    <property type="entry name" value="oligo_HPY"/>
    <property type="match status" value="1"/>
</dbReference>
<dbReference type="NCBIfam" id="TIGR01727">
    <property type="entry name" value="oligo_HPY"/>
    <property type="match status" value="1"/>
</dbReference>
<dbReference type="GO" id="GO:0015413">
    <property type="term" value="F:ABC-type nickel transporter activity"/>
    <property type="evidence" value="ECO:0007669"/>
    <property type="project" value="UniProtKB-EC"/>
</dbReference>
<evidence type="ECO:0000256" key="5">
    <source>
        <dbReference type="ARBA" id="ARBA00022741"/>
    </source>
</evidence>
<dbReference type="Proteomes" id="UP000248021">
    <property type="component" value="Unassembled WGS sequence"/>
</dbReference>
<feature type="domain" description="ABC transporter" evidence="14">
    <location>
        <begin position="28"/>
        <end position="281"/>
    </location>
</feature>
<dbReference type="InterPro" id="IPR027417">
    <property type="entry name" value="P-loop_NTPase"/>
</dbReference>
<keyword evidence="4" id="KW-1003">Cell membrane</keyword>
<accession>A0A2V3UFF0</accession>
<organism evidence="15 16">
    <name type="scientific">Chelatococcus asaccharovorans</name>
    <dbReference type="NCBI Taxonomy" id="28210"/>
    <lineage>
        <taxon>Bacteria</taxon>
        <taxon>Pseudomonadati</taxon>
        <taxon>Pseudomonadota</taxon>
        <taxon>Alphaproteobacteria</taxon>
        <taxon>Hyphomicrobiales</taxon>
        <taxon>Chelatococcaceae</taxon>
        <taxon>Chelatococcus</taxon>
    </lineage>
</organism>
<keyword evidence="9" id="KW-0472">Membrane</keyword>
<evidence type="ECO:0000256" key="10">
    <source>
        <dbReference type="ARBA" id="ARBA00038669"/>
    </source>
</evidence>
<dbReference type="AlphaFoldDB" id="A0A2V3UFF0"/>
<dbReference type="GO" id="GO:0016887">
    <property type="term" value="F:ATP hydrolysis activity"/>
    <property type="evidence" value="ECO:0007669"/>
    <property type="project" value="InterPro"/>
</dbReference>
<reference evidence="15 16" key="1">
    <citation type="submission" date="2018-05" db="EMBL/GenBank/DDBJ databases">
        <title>Genomic Encyclopedia of Type Strains, Phase IV (KMG-IV): sequencing the most valuable type-strain genomes for metagenomic binning, comparative biology and taxonomic classification.</title>
        <authorList>
            <person name="Goeker M."/>
        </authorList>
    </citation>
    <scope>NUCLEOTIDE SEQUENCE [LARGE SCALE GENOMIC DNA]</scope>
    <source>
        <strain evidence="15 16">DSM 6462</strain>
    </source>
</reference>
<proteinExistence type="inferred from homology"/>
<evidence type="ECO:0000313" key="16">
    <source>
        <dbReference type="Proteomes" id="UP000248021"/>
    </source>
</evidence>
<keyword evidence="7" id="KW-1278">Translocase</keyword>
<evidence type="ECO:0000256" key="9">
    <source>
        <dbReference type="ARBA" id="ARBA00023136"/>
    </source>
</evidence>
<sequence length="367" mass="39620">MQTEISTGVMVPGATHHADTRSLDDTILRLEKLSVHLGAGDHARTVVDEVSLTIRAGECTALVGESGSGKSLTSLAIMRLLPSSMHVSGSIVLRRQSGAQVNVSSLPRSELTSIRGLEIGMIFQEPMTSLNPLLTVGEQISEMFMVHRGESRQVAKNHAEEMLVRVGIPEARARLAAMPHELSGGMRQRVMIAIAIACDPRIVIADEPTTALDVTIQAQILETLRGLQERSRGMLFVSHDLGVIAEVADRVHVMYAGQVVESGSVGAILLRARHPYTMGLVASVPRIDRPQPRGAALYSIPGRVPELARMPAGCRFHPRCAHARAGLCDRVVPQIEVTEDGGEVRCLRWREIAPTDTLSASQRGSAL</sequence>
<dbReference type="Pfam" id="PF00005">
    <property type="entry name" value="ABC_tran"/>
    <property type="match status" value="1"/>
</dbReference>
<dbReference type="InterPro" id="IPR003593">
    <property type="entry name" value="AAA+_ATPase"/>
</dbReference>
<evidence type="ECO:0000256" key="12">
    <source>
        <dbReference type="ARBA" id="ARBA00044143"/>
    </source>
</evidence>
<keyword evidence="5" id="KW-0547">Nucleotide-binding</keyword>
<dbReference type="PROSITE" id="PS00211">
    <property type="entry name" value="ABC_TRANSPORTER_1"/>
    <property type="match status" value="1"/>
</dbReference>
<evidence type="ECO:0000256" key="8">
    <source>
        <dbReference type="ARBA" id="ARBA00023065"/>
    </source>
</evidence>
<comment type="similarity">
    <text evidence="2">Belongs to the ABC transporter superfamily.</text>
</comment>